<dbReference type="Pfam" id="PF00005">
    <property type="entry name" value="ABC_tran"/>
    <property type="match status" value="1"/>
</dbReference>
<dbReference type="InterPro" id="IPR017911">
    <property type="entry name" value="MacB-like_ATP-bd"/>
</dbReference>
<dbReference type="EMBL" id="LR593887">
    <property type="protein sequence ID" value="VTS03219.1"/>
    <property type="molecule type" value="Genomic_DNA"/>
</dbReference>
<evidence type="ECO:0000313" key="6">
    <source>
        <dbReference type="Proteomes" id="UP000464378"/>
    </source>
</evidence>
<dbReference type="PANTHER" id="PTHR24220:SF611">
    <property type="entry name" value="ATP-BINDING COMPONENT OF ABC TRANSPORTER-RELATED"/>
    <property type="match status" value="1"/>
</dbReference>
<evidence type="ECO:0000259" key="4">
    <source>
        <dbReference type="PROSITE" id="PS50893"/>
    </source>
</evidence>
<dbReference type="AlphaFoldDB" id="A0A6C2YNS6"/>
<keyword evidence="1" id="KW-0813">Transport</keyword>
<dbReference type="GO" id="GO:0022857">
    <property type="term" value="F:transmembrane transporter activity"/>
    <property type="evidence" value="ECO:0007669"/>
    <property type="project" value="TreeGrafter"/>
</dbReference>
<dbReference type="CDD" id="cd03255">
    <property type="entry name" value="ABC_MJ0796_LolCDE_FtsE"/>
    <property type="match status" value="1"/>
</dbReference>
<dbReference type="SUPFAM" id="SSF52540">
    <property type="entry name" value="P-loop containing nucleoside triphosphate hydrolases"/>
    <property type="match status" value="1"/>
</dbReference>
<dbReference type="InterPro" id="IPR003439">
    <property type="entry name" value="ABC_transporter-like_ATP-bd"/>
</dbReference>
<keyword evidence="2" id="KW-0547">Nucleotide-binding</keyword>
<gene>
    <name evidence="5" type="ORF">GMBLW1_09160</name>
</gene>
<keyword evidence="3 5" id="KW-0067">ATP-binding</keyword>
<dbReference type="KEGG" id="tim:GMBLW1_09160"/>
<name>A0A6C2YNS6_9BACT</name>
<dbReference type="InterPro" id="IPR015854">
    <property type="entry name" value="ABC_transpr_LolD-like"/>
</dbReference>
<evidence type="ECO:0000256" key="3">
    <source>
        <dbReference type="ARBA" id="ARBA00022840"/>
    </source>
</evidence>
<accession>A0A6C2YNS6</accession>
<protein>
    <recommendedName>
        <fullName evidence="4">ABC transporter domain-containing protein</fullName>
    </recommendedName>
</protein>
<dbReference type="SMART" id="SM00382">
    <property type="entry name" value="AAA"/>
    <property type="match status" value="1"/>
</dbReference>
<keyword evidence="6" id="KW-1185">Reference proteome</keyword>
<proteinExistence type="predicted"/>
<dbReference type="GO" id="GO:0016887">
    <property type="term" value="F:ATP hydrolysis activity"/>
    <property type="evidence" value="ECO:0007669"/>
    <property type="project" value="InterPro"/>
</dbReference>
<dbReference type="Proteomes" id="UP000464378">
    <property type="component" value="Chromosome"/>
</dbReference>
<dbReference type="GO" id="GO:0005886">
    <property type="term" value="C:plasma membrane"/>
    <property type="evidence" value="ECO:0007669"/>
    <property type="project" value="TreeGrafter"/>
</dbReference>
<dbReference type="InterPro" id="IPR027417">
    <property type="entry name" value="P-loop_NTPase"/>
</dbReference>
<evidence type="ECO:0000256" key="2">
    <source>
        <dbReference type="ARBA" id="ARBA00022741"/>
    </source>
</evidence>
<dbReference type="InterPro" id="IPR003593">
    <property type="entry name" value="AAA+_ATPase"/>
</dbReference>
<dbReference type="InterPro" id="IPR017871">
    <property type="entry name" value="ABC_transporter-like_CS"/>
</dbReference>
<dbReference type="PANTHER" id="PTHR24220">
    <property type="entry name" value="IMPORT ATP-BINDING PROTEIN"/>
    <property type="match status" value="1"/>
</dbReference>
<evidence type="ECO:0000313" key="5">
    <source>
        <dbReference type="EMBL" id="VIP03044.1"/>
    </source>
</evidence>
<dbReference type="PROSITE" id="PS00211">
    <property type="entry name" value="ABC_TRANSPORTER_1"/>
    <property type="match status" value="1"/>
</dbReference>
<dbReference type="GO" id="GO:0005524">
    <property type="term" value="F:ATP binding"/>
    <property type="evidence" value="ECO:0007669"/>
    <property type="project" value="UniProtKB-KW"/>
</dbReference>
<dbReference type="EMBL" id="LR586016">
    <property type="protein sequence ID" value="VIP03044.1"/>
    <property type="molecule type" value="Genomic_DNA"/>
</dbReference>
<organism evidence="5">
    <name type="scientific">Tuwongella immobilis</name>
    <dbReference type="NCBI Taxonomy" id="692036"/>
    <lineage>
        <taxon>Bacteria</taxon>
        <taxon>Pseudomonadati</taxon>
        <taxon>Planctomycetota</taxon>
        <taxon>Planctomycetia</taxon>
        <taxon>Gemmatales</taxon>
        <taxon>Gemmataceae</taxon>
        <taxon>Tuwongella</taxon>
    </lineage>
</organism>
<sequence length="243" mass="26703">MIELTDIRFRYPASPFELNIPRLTIAAGERVAMIGPSGSGKTSLLQLMAGLLTPQSGRITVLGQELTQLTEPERRAFRICRLGMVFQHFALIDYLSVRENILLPFRINPALKRPTDSEERLSRFAAKLGIAALLDRNVRRLSQGEQQRVAVCRAMVPHPEIVLADEPTGNLDPTIKEAVMDAIGQLCDDIGATLITVTHDHQLLPRFRRIIDFAELLRLDRSAPSTLADASASVSASPGGISS</sequence>
<dbReference type="RefSeq" id="WP_162658156.1">
    <property type="nucleotide sequence ID" value="NZ_LR593887.1"/>
</dbReference>
<dbReference type="PROSITE" id="PS50893">
    <property type="entry name" value="ABC_TRANSPORTER_2"/>
    <property type="match status" value="1"/>
</dbReference>
<evidence type="ECO:0000256" key="1">
    <source>
        <dbReference type="ARBA" id="ARBA00022448"/>
    </source>
</evidence>
<feature type="domain" description="ABC transporter" evidence="4">
    <location>
        <begin position="2"/>
        <end position="240"/>
    </location>
</feature>
<dbReference type="InParanoid" id="A0A6C2YNS6"/>
<dbReference type="Gene3D" id="3.40.50.300">
    <property type="entry name" value="P-loop containing nucleotide triphosphate hydrolases"/>
    <property type="match status" value="1"/>
</dbReference>
<reference evidence="5" key="1">
    <citation type="submission" date="2019-04" db="EMBL/GenBank/DDBJ databases">
        <authorList>
            <consortium name="Science for Life Laboratories"/>
        </authorList>
    </citation>
    <scope>NUCLEOTIDE SEQUENCE</scope>
    <source>
        <strain evidence="5">MBLW1</strain>
    </source>
</reference>